<reference evidence="1 2" key="1">
    <citation type="submission" date="2024-11" db="EMBL/GenBank/DDBJ databases">
        <title>A near-complete genome assembly of Cinchona calisaya.</title>
        <authorList>
            <person name="Lian D.C."/>
            <person name="Zhao X.W."/>
            <person name="Wei L."/>
        </authorList>
    </citation>
    <scope>NUCLEOTIDE SEQUENCE [LARGE SCALE GENOMIC DNA]</scope>
    <source>
        <tissue evidence="1">Nenye</tissue>
    </source>
</reference>
<gene>
    <name evidence="1" type="ORF">ACH5RR_000981</name>
</gene>
<sequence>MLQSGDSFSLTMVERLLVPVLHSNPNPTTDEKHVNVVEPQEIGNSNLNAEKLLVLVLDSNLNPTADEKHDNVVKPQETWNFLSTLASYYGEGTNMVTECCALLDGLKMCTGMNILNVDVETDSEAYKNGKRHCTTILDDGLRYL</sequence>
<proteinExistence type="predicted"/>
<dbReference type="EMBL" id="JBJUIK010000001">
    <property type="protein sequence ID" value="KAL3537615.1"/>
    <property type="molecule type" value="Genomic_DNA"/>
</dbReference>
<evidence type="ECO:0000313" key="1">
    <source>
        <dbReference type="EMBL" id="KAL3537615.1"/>
    </source>
</evidence>
<keyword evidence="2" id="KW-1185">Reference proteome</keyword>
<organism evidence="1 2">
    <name type="scientific">Cinchona calisaya</name>
    <dbReference type="NCBI Taxonomy" id="153742"/>
    <lineage>
        <taxon>Eukaryota</taxon>
        <taxon>Viridiplantae</taxon>
        <taxon>Streptophyta</taxon>
        <taxon>Embryophyta</taxon>
        <taxon>Tracheophyta</taxon>
        <taxon>Spermatophyta</taxon>
        <taxon>Magnoliopsida</taxon>
        <taxon>eudicotyledons</taxon>
        <taxon>Gunneridae</taxon>
        <taxon>Pentapetalae</taxon>
        <taxon>asterids</taxon>
        <taxon>lamiids</taxon>
        <taxon>Gentianales</taxon>
        <taxon>Rubiaceae</taxon>
        <taxon>Cinchonoideae</taxon>
        <taxon>Cinchoneae</taxon>
        <taxon>Cinchona</taxon>
    </lineage>
</organism>
<comment type="caution">
    <text evidence="1">The sequence shown here is derived from an EMBL/GenBank/DDBJ whole genome shotgun (WGS) entry which is preliminary data.</text>
</comment>
<accession>A0ABD3B252</accession>
<dbReference type="AlphaFoldDB" id="A0ABD3B252"/>
<dbReference type="Proteomes" id="UP001630127">
    <property type="component" value="Unassembled WGS sequence"/>
</dbReference>
<name>A0ABD3B252_9GENT</name>
<evidence type="ECO:0000313" key="2">
    <source>
        <dbReference type="Proteomes" id="UP001630127"/>
    </source>
</evidence>
<protein>
    <recommendedName>
        <fullName evidence="3">RNase H type-1 domain-containing protein</fullName>
    </recommendedName>
</protein>
<evidence type="ECO:0008006" key="3">
    <source>
        <dbReference type="Google" id="ProtNLM"/>
    </source>
</evidence>